<dbReference type="Proteomes" id="UP000319267">
    <property type="component" value="Unassembled WGS sequence"/>
</dbReference>
<name>A0A521B3E5_9FLAO</name>
<dbReference type="AlphaFoldDB" id="A0A521B3E5"/>
<accession>A0A521B3E5</accession>
<protein>
    <submittedName>
        <fullName evidence="1">Uncharacterized protein</fullName>
    </submittedName>
</protein>
<sequence>MDIDYQDRNIFETDYIFRIQTFEQYLENPMSSQEHYANYKAGLVPNIFYGTNMAEVLLLFRSEFDAVKAGLDRYEEDNNNDFPMLKSYVNTERELRRILDEDQLRDYTTLLERSFDNQKLDAKAAAVSRFFLSTPILNSYIFQIEKIFGKGILD</sequence>
<dbReference type="EMBL" id="FXTQ01000001">
    <property type="protein sequence ID" value="SMO41637.1"/>
    <property type="molecule type" value="Genomic_DNA"/>
</dbReference>
<evidence type="ECO:0000313" key="2">
    <source>
        <dbReference type="Proteomes" id="UP000319267"/>
    </source>
</evidence>
<organism evidence="1 2">
    <name type="scientific">Flavobacterium nitrogenifigens</name>
    <dbReference type="NCBI Taxonomy" id="1617283"/>
    <lineage>
        <taxon>Bacteria</taxon>
        <taxon>Pseudomonadati</taxon>
        <taxon>Bacteroidota</taxon>
        <taxon>Flavobacteriia</taxon>
        <taxon>Flavobacteriales</taxon>
        <taxon>Flavobacteriaceae</taxon>
        <taxon>Flavobacterium</taxon>
    </lineage>
</organism>
<dbReference type="RefSeq" id="WP_111377046.1">
    <property type="nucleotide sequence ID" value="NZ_CP043612.1"/>
</dbReference>
<gene>
    <name evidence="1" type="ORF">SAMN06265220_101643</name>
</gene>
<reference evidence="1 2" key="1">
    <citation type="submission" date="2017-05" db="EMBL/GenBank/DDBJ databases">
        <authorList>
            <person name="Varghese N."/>
            <person name="Submissions S."/>
        </authorList>
    </citation>
    <scope>NUCLEOTIDE SEQUENCE [LARGE SCALE GENOMIC DNA]</scope>
    <source>
        <strain evidence="1 2">DSM 29982</strain>
    </source>
</reference>
<keyword evidence="2" id="KW-1185">Reference proteome</keyword>
<dbReference type="OrthoDB" id="1350385at2"/>
<evidence type="ECO:0000313" key="1">
    <source>
        <dbReference type="EMBL" id="SMO41637.1"/>
    </source>
</evidence>
<proteinExistence type="predicted"/>